<dbReference type="Pfam" id="PF20789">
    <property type="entry name" value="4HBT_3C"/>
    <property type="match status" value="1"/>
</dbReference>
<dbReference type="InterPro" id="IPR049449">
    <property type="entry name" value="TesB_ACOT8-like_N"/>
</dbReference>
<keyword evidence="6" id="KW-1185">Reference proteome</keyword>
<dbReference type="CDD" id="cd03444">
    <property type="entry name" value="Thioesterase_II_repeat1"/>
    <property type="match status" value="1"/>
</dbReference>
<feature type="domain" description="Acyl-CoA thioesterase-like C-terminal" evidence="4">
    <location>
        <begin position="160"/>
        <end position="278"/>
    </location>
</feature>
<dbReference type="Pfam" id="PF13622">
    <property type="entry name" value="4HBT_3"/>
    <property type="match status" value="1"/>
</dbReference>
<dbReference type="GO" id="GO:0047617">
    <property type="term" value="F:fatty acyl-CoA hydrolase activity"/>
    <property type="evidence" value="ECO:0007669"/>
    <property type="project" value="InterPro"/>
</dbReference>
<evidence type="ECO:0000256" key="2">
    <source>
        <dbReference type="ARBA" id="ARBA00022801"/>
    </source>
</evidence>
<dbReference type="RefSeq" id="WP_072936950.1">
    <property type="nucleotide sequence ID" value="NZ_FNSV01000005.1"/>
</dbReference>
<dbReference type="OrthoDB" id="9781019at2"/>
<dbReference type="InterPro" id="IPR049450">
    <property type="entry name" value="ACOT8-like_C"/>
</dbReference>
<dbReference type="GO" id="GO:0006637">
    <property type="term" value="P:acyl-CoA metabolic process"/>
    <property type="evidence" value="ECO:0007669"/>
    <property type="project" value="InterPro"/>
</dbReference>
<keyword evidence="2" id="KW-0378">Hydrolase</keyword>
<dbReference type="InterPro" id="IPR003703">
    <property type="entry name" value="Acyl_CoA_thio"/>
</dbReference>
<reference evidence="6" key="1">
    <citation type="submission" date="2016-10" db="EMBL/GenBank/DDBJ databases">
        <authorList>
            <person name="Varghese N."/>
            <person name="Submissions S."/>
        </authorList>
    </citation>
    <scope>NUCLEOTIDE SEQUENCE [LARGE SCALE GENOMIC DNA]</scope>
    <source>
        <strain evidence="6">DSM 44498</strain>
    </source>
</reference>
<dbReference type="Gene3D" id="2.40.160.210">
    <property type="entry name" value="Acyl-CoA thioesterase, double hotdog domain"/>
    <property type="match status" value="1"/>
</dbReference>
<feature type="domain" description="Acyl-CoA thioesterase-like N-terminal HotDog" evidence="3">
    <location>
        <begin position="25"/>
        <end position="101"/>
    </location>
</feature>
<evidence type="ECO:0000256" key="1">
    <source>
        <dbReference type="ARBA" id="ARBA00006538"/>
    </source>
</evidence>
<dbReference type="PANTHER" id="PTHR11066:SF34">
    <property type="entry name" value="ACYL-COENZYME A THIOESTERASE 8"/>
    <property type="match status" value="1"/>
</dbReference>
<dbReference type="Proteomes" id="UP000183561">
    <property type="component" value="Unassembled WGS sequence"/>
</dbReference>
<dbReference type="SUPFAM" id="SSF54637">
    <property type="entry name" value="Thioesterase/thiol ester dehydrase-isomerase"/>
    <property type="match status" value="2"/>
</dbReference>
<name>A0A1H4X7Y7_9NOCA</name>
<evidence type="ECO:0000313" key="6">
    <source>
        <dbReference type="Proteomes" id="UP000183561"/>
    </source>
</evidence>
<dbReference type="EMBL" id="FNSV01000005">
    <property type="protein sequence ID" value="SED01776.1"/>
    <property type="molecule type" value="Genomic_DNA"/>
</dbReference>
<organism evidence="5 6">
    <name type="scientific">Rhodococcus koreensis</name>
    <dbReference type="NCBI Taxonomy" id="99653"/>
    <lineage>
        <taxon>Bacteria</taxon>
        <taxon>Bacillati</taxon>
        <taxon>Actinomycetota</taxon>
        <taxon>Actinomycetes</taxon>
        <taxon>Mycobacteriales</taxon>
        <taxon>Nocardiaceae</taxon>
        <taxon>Rhodococcus</taxon>
    </lineage>
</organism>
<evidence type="ECO:0000313" key="5">
    <source>
        <dbReference type="EMBL" id="SED01776.1"/>
    </source>
</evidence>
<accession>A0A1H4X7Y7</accession>
<dbReference type="InterPro" id="IPR029069">
    <property type="entry name" value="HotDog_dom_sf"/>
</dbReference>
<evidence type="ECO:0000259" key="3">
    <source>
        <dbReference type="Pfam" id="PF13622"/>
    </source>
</evidence>
<gene>
    <name evidence="5" type="ORF">SAMN04490239_6424</name>
</gene>
<dbReference type="AlphaFoldDB" id="A0A1H4X7Y7"/>
<sequence length="294" mass="31784">MHDVLHLDNPHPNTFLGICSAGGRGRAYGGHIAAQALLAAHRTVAAERAVHSLHGYFLSMGRPGEPVQYDVHPVREGGTYALRQVSARQHGNEIFTLTASFKTAETDTDRHVQMPPAPDPATLPPHSAAADRLWSGIDPSSPIRRVVDVRPVLGDTDDGIDAVEHGGQRRRMWFRIRPDMPDDPALHAAALTYCSDLTVARTAALGHLRATGTAGTPAQTLYLASLDHAIWFHRPCRADAWLLFVHHSPTSGDGRGLTTAQVWTRDGALVATVNQEVLLRSRRPAASPAPVLVP</sequence>
<proteinExistence type="inferred from homology"/>
<protein>
    <submittedName>
        <fullName evidence="5">Acyl-CoA thioesterase-2</fullName>
    </submittedName>
</protein>
<evidence type="ECO:0000259" key="4">
    <source>
        <dbReference type="Pfam" id="PF20789"/>
    </source>
</evidence>
<dbReference type="CDD" id="cd03445">
    <property type="entry name" value="Thioesterase_II_repeat2"/>
    <property type="match status" value="1"/>
</dbReference>
<dbReference type="PANTHER" id="PTHR11066">
    <property type="entry name" value="ACYL-COA THIOESTERASE"/>
    <property type="match status" value="1"/>
</dbReference>
<comment type="similarity">
    <text evidence="1">Belongs to the C/M/P thioester hydrolase family.</text>
</comment>
<dbReference type="InterPro" id="IPR042171">
    <property type="entry name" value="Acyl-CoA_hotdog"/>
</dbReference>
<dbReference type="GO" id="GO:0009062">
    <property type="term" value="P:fatty acid catabolic process"/>
    <property type="evidence" value="ECO:0007669"/>
    <property type="project" value="TreeGrafter"/>
</dbReference>